<dbReference type="Proteomes" id="UP001250858">
    <property type="component" value="Chromosome"/>
</dbReference>
<evidence type="ECO:0000313" key="3">
    <source>
        <dbReference type="Proteomes" id="UP001250858"/>
    </source>
</evidence>
<sequence length="232" mass="25449">MFENALKHLSAEGNDFPASLRTPMAVAMGNHGDEVHAAASSHNAGESPLDRGQVLEVAKQISRDQVAYGTLQDSINREIVHDINVGKEGDEEPLRRAGRTVGFLEEARYQGLKVDTDDAKSKATWEAKWDYHTWGGVLNFIPHAGDAAQRGVDVITAKWLEEEVARIDSGQARDNLATGTDREGRLKELAEHWCDENPQVKQRETPWTSVERIDDAANNGNAAARRLGGKGS</sequence>
<reference evidence="2 3" key="1">
    <citation type="submission" date="2023-09" db="EMBL/GenBank/DDBJ databases">
        <title>Complete genome of Streptomyces roseicoloratus T14.</title>
        <authorList>
            <person name="Bashizi T."/>
            <person name="Kim M.-J."/>
            <person name="Lee G."/>
            <person name="Tagele S.B."/>
            <person name="Shin J.-H."/>
        </authorList>
    </citation>
    <scope>NUCLEOTIDE SEQUENCE [LARGE SCALE GENOMIC DNA]</scope>
    <source>
        <strain evidence="2 3">T14</strain>
    </source>
</reference>
<name>A0ABY9RYJ6_9ACTN</name>
<feature type="compositionally biased region" description="Low complexity" evidence="1">
    <location>
        <begin position="216"/>
        <end position="226"/>
    </location>
</feature>
<evidence type="ECO:0000313" key="2">
    <source>
        <dbReference type="EMBL" id="WMX45960.1"/>
    </source>
</evidence>
<organism evidence="2 3">
    <name type="scientific">Streptomyces roseicoloratus</name>
    <dbReference type="NCBI Taxonomy" id="2508722"/>
    <lineage>
        <taxon>Bacteria</taxon>
        <taxon>Bacillati</taxon>
        <taxon>Actinomycetota</taxon>
        <taxon>Actinomycetes</taxon>
        <taxon>Kitasatosporales</taxon>
        <taxon>Streptomycetaceae</taxon>
        <taxon>Streptomyces</taxon>
    </lineage>
</organism>
<dbReference type="EMBL" id="CP133762">
    <property type="protein sequence ID" value="WMX45960.1"/>
    <property type="molecule type" value="Genomic_DNA"/>
</dbReference>
<keyword evidence="3" id="KW-1185">Reference proteome</keyword>
<gene>
    <name evidence="2" type="ORF">RGF97_15435</name>
</gene>
<evidence type="ECO:0000256" key="1">
    <source>
        <dbReference type="SAM" id="MobiDB-lite"/>
    </source>
</evidence>
<feature type="region of interest" description="Disordered" evidence="1">
    <location>
        <begin position="197"/>
        <end position="232"/>
    </location>
</feature>
<protein>
    <submittedName>
        <fullName evidence="2">Uncharacterized protein</fullName>
    </submittedName>
</protein>
<accession>A0ABY9RYJ6</accession>
<dbReference type="RefSeq" id="WP_309548731.1">
    <property type="nucleotide sequence ID" value="NZ_CP133762.1"/>
</dbReference>
<proteinExistence type="predicted"/>